<dbReference type="EMBL" id="HBIZ01005061">
    <property type="protein sequence ID" value="CAE0750292.1"/>
    <property type="molecule type" value="Transcribed_RNA"/>
</dbReference>
<organism evidence="1">
    <name type="scientific">Chrysotila carterae</name>
    <name type="common">Marine alga</name>
    <name type="synonym">Syracosphaera carterae</name>
    <dbReference type="NCBI Taxonomy" id="13221"/>
    <lineage>
        <taxon>Eukaryota</taxon>
        <taxon>Haptista</taxon>
        <taxon>Haptophyta</taxon>
        <taxon>Prymnesiophyceae</taxon>
        <taxon>Isochrysidales</taxon>
        <taxon>Isochrysidaceae</taxon>
        <taxon>Chrysotila</taxon>
    </lineage>
</organism>
<sequence>MHMQPLSQQPLARAVETIITEHETQVSSVWQRCALDESDLQNRNWRRASKRLASTLLSRLSILPARHPRMRRRFRRSEAQCFHSQSFLSLVATSALPTAAACQAGKLPTVAAAASRFNPKPFDLRFAP</sequence>
<accession>A0A7S4B212</accession>
<protein>
    <submittedName>
        <fullName evidence="1">Uncharacterized protein</fullName>
    </submittedName>
</protein>
<reference evidence="1" key="1">
    <citation type="submission" date="2021-01" db="EMBL/GenBank/DDBJ databases">
        <authorList>
            <person name="Corre E."/>
            <person name="Pelletier E."/>
            <person name="Niang G."/>
            <person name="Scheremetjew M."/>
            <person name="Finn R."/>
            <person name="Kale V."/>
            <person name="Holt S."/>
            <person name="Cochrane G."/>
            <person name="Meng A."/>
            <person name="Brown T."/>
            <person name="Cohen L."/>
        </authorList>
    </citation>
    <scope>NUCLEOTIDE SEQUENCE</scope>
    <source>
        <strain evidence="1">CCMP645</strain>
    </source>
</reference>
<name>A0A7S4B212_CHRCT</name>
<gene>
    <name evidence="1" type="ORF">PCAR00345_LOCUS2877</name>
</gene>
<evidence type="ECO:0000313" key="1">
    <source>
        <dbReference type="EMBL" id="CAE0750292.1"/>
    </source>
</evidence>
<proteinExistence type="predicted"/>
<dbReference type="AlphaFoldDB" id="A0A7S4B212"/>